<protein>
    <submittedName>
        <fullName evidence="3">8139_t:CDS:1</fullName>
    </submittedName>
</protein>
<evidence type="ECO:0000313" key="3">
    <source>
        <dbReference type="EMBL" id="CAI2188487.1"/>
    </source>
</evidence>
<dbReference type="Proteomes" id="UP001153678">
    <property type="component" value="Unassembled WGS sequence"/>
</dbReference>
<name>A0A9W4T0L4_9GLOM</name>
<dbReference type="GO" id="GO:0003677">
    <property type="term" value="F:DNA binding"/>
    <property type="evidence" value="ECO:0007669"/>
    <property type="project" value="UniProtKB-UniRule"/>
</dbReference>
<dbReference type="InterPro" id="IPR036910">
    <property type="entry name" value="HMG_box_dom_sf"/>
</dbReference>
<dbReference type="OrthoDB" id="4777606at2759"/>
<comment type="caution">
    <text evidence="3">The sequence shown here is derived from an EMBL/GenBank/DDBJ whole genome shotgun (WGS) entry which is preliminary data.</text>
</comment>
<sequence length="148" mass="17547">MNDNLIIIPFPTPETSENQNKIRKKREPNIFITYRNEMMKKKPLNMTMTEYSKLVSDWWRKIPEYEKAKRKRQYQINRDQKQLLNEKWDPRDTRYGFSAESSEAEELAEGLLSIVTVFVANGMCSVTNRRRKLMSKKIKNSKIPAGKT</sequence>
<evidence type="ECO:0000259" key="2">
    <source>
        <dbReference type="PROSITE" id="PS50118"/>
    </source>
</evidence>
<keyword evidence="1" id="KW-0539">Nucleus</keyword>
<proteinExistence type="predicted"/>
<dbReference type="PROSITE" id="PS50118">
    <property type="entry name" value="HMG_BOX_2"/>
    <property type="match status" value="1"/>
</dbReference>
<keyword evidence="1" id="KW-0238">DNA-binding</keyword>
<dbReference type="AlphaFoldDB" id="A0A9W4T0L4"/>
<dbReference type="GO" id="GO:0005634">
    <property type="term" value="C:nucleus"/>
    <property type="evidence" value="ECO:0007669"/>
    <property type="project" value="UniProtKB-UniRule"/>
</dbReference>
<evidence type="ECO:0000313" key="4">
    <source>
        <dbReference type="Proteomes" id="UP001153678"/>
    </source>
</evidence>
<gene>
    <name evidence="3" type="ORF">FWILDA_LOCUS13605</name>
</gene>
<keyword evidence="4" id="KW-1185">Reference proteome</keyword>
<feature type="DNA-binding region" description="HMG box" evidence="1">
    <location>
        <begin position="24"/>
        <end position="89"/>
    </location>
</feature>
<dbReference type="Gene3D" id="1.10.30.10">
    <property type="entry name" value="High mobility group box domain"/>
    <property type="match status" value="1"/>
</dbReference>
<accession>A0A9W4T0L4</accession>
<reference evidence="3" key="1">
    <citation type="submission" date="2022-08" db="EMBL/GenBank/DDBJ databases">
        <authorList>
            <person name="Kallberg Y."/>
            <person name="Tangrot J."/>
            <person name="Rosling A."/>
        </authorList>
    </citation>
    <scope>NUCLEOTIDE SEQUENCE</scope>
    <source>
        <strain evidence="3">Wild A</strain>
    </source>
</reference>
<dbReference type="EMBL" id="CAMKVN010005229">
    <property type="protein sequence ID" value="CAI2188487.1"/>
    <property type="molecule type" value="Genomic_DNA"/>
</dbReference>
<dbReference type="SUPFAM" id="SSF47095">
    <property type="entry name" value="HMG-box"/>
    <property type="match status" value="1"/>
</dbReference>
<evidence type="ECO:0000256" key="1">
    <source>
        <dbReference type="PROSITE-ProRule" id="PRU00267"/>
    </source>
</evidence>
<feature type="domain" description="HMG box" evidence="2">
    <location>
        <begin position="24"/>
        <end position="89"/>
    </location>
</feature>
<organism evidence="3 4">
    <name type="scientific">Funneliformis geosporum</name>
    <dbReference type="NCBI Taxonomy" id="1117311"/>
    <lineage>
        <taxon>Eukaryota</taxon>
        <taxon>Fungi</taxon>
        <taxon>Fungi incertae sedis</taxon>
        <taxon>Mucoromycota</taxon>
        <taxon>Glomeromycotina</taxon>
        <taxon>Glomeromycetes</taxon>
        <taxon>Glomerales</taxon>
        <taxon>Glomeraceae</taxon>
        <taxon>Funneliformis</taxon>
    </lineage>
</organism>
<dbReference type="InterPro" id="IPR009071">
    <property type="entry name" value="HMG_box_dom"/>
</dbReference>